<name>A0A819T8R5_9BILA</name>
<keyword evidence="1" id="KW-0175">Coiled coil</keyword>
<dbReference type="GO" id="GO:0035735">
    <property type="term" value="P:intraciliary transport involved in cilium assembly"/>
    <property type="evidence" value="ECO:0007669"/>
    <property type="project" value="InterPro"/>
</dbReference>
<dbReference type="PANTHER" id="PTHR31540:SF1">
    <property type="entry name" value="CENTROSOMAL PROTEIN OF 131 KDA"/>
    <property type="match status" value="1"/>
</dbReference>
<organism evidence="2 3">
    <name type="scientific">Rotaria sordida</name>
    <dbReference type="NCBI Taxonomy" id="392033"/>
    <lineage>
        <taxon>Eukaryota</taxon>
        <taxon>Metazoa</taxon>
        <taxon>Spiralia</taxon>
        <taxon>Gnathifera</taxon>
        <taxon>Rotifera</taxon>
        <taxon>Eurotatoria</taxon>
        <taxon>Bdelloidea</taxon>
        <taxon>Philodinida</taxon>
        <taxon>Philodinidae</taxon>
        <taxon>Rotaria</taxon>
    </lineage>
</organism>
<comment type="caution">
    <text evidence="2">The sequence shown here is derived from an EMBL/GenBank/DDBJ whole genome shotgun (WGS) entry which is preliminary data.</text>
</comment>
<evidence type="ECO:0000313" key="3">
    <source>
        <dbReference type="Proteomes" id="UP000663823"/>
    </source>
</evidence>
<feature type="coiled-coil region" evidence="1">
    <location>
        <begin position="33"/>
        <end position="100"/>
    </location>
</feature>
<accession>A0A819T8R5</accession>
<proteinExistence type="predicted"/>
<dbReference type="InterPro" id="IPR030465">
    <property type="entry name" value="CEP131"/>
</dbReference>
<dbReference type="Proteomes" id="UP000663823">
    <property type="component" value="Unassembled WGS sequence"/>
</dbReference>
<dbReference type="AlphaFoldDB" id="A0A819T8R5"/>
<protein>
    <submittedName>
        <fullName evidence="2">Uncharacterized protein</fullName>
    </submittedName>
</protein>
<sequence>MSVETFKQWITDTLQKERERLSDIIRQEFADRLVLTEEENRRIKGDMAELRSRQQLELDRKKEEIELLQREKENELETVHEKIKQAISKKDEQVQALRGQFEAAVKRADHLEGLLAQQRKLIAAAPSNSNNAPKKALPS</sequence>
<dbReference type="GO" id="GO:0005929">
    <property type="term" value="C:cilium"/>
    <property type="evidence" value="ECO:0007669"/>
    <property type="project" value="GOC"/>
</dbReference>
<dbReference type="GO" id="GO:0034451">
    <property type="term" value="C:centriolar satellite"/>
    <property type="evidence" value="ECO:0007669"/>
    <property type="project" value="TreeGrafter"/>
</dbReference>
<reference evidence="2" key="1">
    <citation type="submission" date="2021-02" db="EMBL/GenBank/DDBJ databases">
        <authorList>
            <person name="Nowell W R."/>
        </authorList>
    </citation>
    <scope>NUCLEOTIDE SEQUENCE</scope>
</reference>
<dbReference type="EMBL" id="CAJOAX010010361">
    <property type="protein sequence ID" value="CAF4073740.1"/>
    <property type="molecule type" value="Genomic_DNA"/>
</dbReference>
<dbReference type="PANTHER" id="PTHR31540">
    <property type="entry name" value="CENTROSOMAL PROTEIN OF 131 KDA"/>
    <property type="match status" value="1"/>
</dbReference>
<evidence type="ECO:0000256" key="1">
    <source>
        <dbReference type="SAM" id="Coils"/>
    </source>
</evidence>
<dbReference type="GO" id="GO:0010824">
    <property type="term" value="P:regulation of centrosome duplication"/>
    <property type="evidence" value="ECO:0007669"/>
    <property type="project" value="TreeGrafter"/>
</dbReference>
<gene>
    <name evidence="2" type="ORF">OTI717_LOCUS32815</name>
</gene>
<evidence type="ECO:0000313" key="2">
    <source>
        <dbReference type="EMBL" id="CAF4073740.1"/>
    </source>
</evidence>